<name>A0ABX6RZW3_9BACI</name>
<dbReference type="Pfam" id="PF03422">
    <property type="entry name" value="CBM_6"/>
    <property type="match status" value="1"/>
</dbReference>
<dbReference type="Pfam" id="PF00395">
    <property type="entry name" value="SLH"/>
    <property type="match status" value="1"/>
</dbReference>
<dbReference type="InterPro" id="IPR008979">
    <property type="entry name" value="Galactose-bd-like_sf"/>
</dbReference>
<dbReference type="PANTHER" id="PTHR31321">
    <property type="entry name" value="ACYL-COA THIOESTER HYDROLASE YBHC-RELATED"/>
    <property type="match status" value="1"/>
</dbReference>
<protein>
    <submittedName>
        <fullName evidence="8">Pectate lyase</fullName>
        <ecNumber evidence="8">4.2.2.2</ecNumber>
    </submittedName>
</protein>
<dbReference type="Gene3D" id="2.60.120.260">
    <property type="entry name" value="Galactose-binding domain-like"/>
    <property type="match status" value="1"/>
</dbReference>
<dbReference type="NCBIfam" id="TIGR02474">
    <property type="entry name" value="pec_lyase"/>
    <property type="match status" value="1"/>
</dbReference>
<dbReference type="GO" id="GO:0030570">
    <property type="term" value="F:pectate lyase activity"/>
    <property type="evidence" value="ECO:0007669"/>
    <property type="project" value="UniProtKB-EC"/>
</dbReference>
<evidence type="ECO:0000256" key="5">
    <source>
        <dbReference type="PROSITE-ProRule" id="PRU10040"/>
    </source>
</evidence>
<reference evidence="8 9" key="1">
    <citation type="submission" date="2020-06" db="EMBL/GenBank/DDBJ databases">
        <title>Metabacillus dokdonensis sp. nov., isolated from the rhizosphere of Elymus tsukushiensis, a plant native to the Dokdo Islands, Republic of Korea.</title>
        <authorList>
            <person name="Lee S.Y."/>
            <person name="Hwang Y.J."/>
            <person name="Son J.S."/>
            <person name="Ghim S.Y."/>
        </authorList>
    </citation>
    <scope>NUCLEOTIDE SEQUENCE [LARGE SCALE GENOMIC DNA]</scope>
    <source>
        <strain evidence="8 9">KUDC1714</strain>
    </source>
</reference>
<dbReference type="CDD" id="cd04082">
    <property type="entry name" value="CBM35_pectate_lyase-like"/>
    <property type="match status" value="1"/>
</dbReference>
<organism evidence="8 9">
    <name type="scientific">Metabacillus elymi</name>
    <dbReference type="NCBI Taxonomy" id="2745198"/>
    <lineage>
        <taxon>Bacteria</taxon>
        <taxon>Bacillati</taxon>
        <taxon>Bacillota</taxon>
        <taxon>Bacilli</taxon>
        <taxon>Bacillales</taxon>
        <taxon>Bacillaceae</taxon>
        <taxon>Metabacillus</taxon>
    </lineage>
</organism>
<keyword evidence="9" id="KW-1185">Reference proteome</keyword>
<dbReference type="InterPro" id="IPR012669">
    <property type="entry name" value="Pectate_lyase"/>
</dbReference>
<feature type="domain" description="SLH" evidence="7">
    <location>
        <begin position="247"/>
        <end position="310"/>
    </location>
</feature>
<dbReference type="Pfam" id="PF09492">
    <property type="entry name" value="Pec_lyase"/>
    <property type="match status" value="1"/>
</dbReference>
<dbReference type="InterPro" id="IPR001119">
    <property type="entry name" value="SLH_dom"/>
</dbReference>
<dbReference type="SUPFAM" id="SSF51126">
    <property type="entry name" value="Pectin lyase-like"/>
    <property type="match status" value="1"/>
</dbReference>
<dbReference type="Gene3D" id="1.50.10.20">
    <property type="match status" value="1"/>
</dbReference>
<evidence type="ECO:0000313" key="8">
    <source>
        <dbReference type="EMBL" id="QNF26751.1"/>
    </source>
</evidence>
<dbReference type="Proteomes" id="UP000515490">
    <property type="component" value="Chromosome"/>
</dbReference>
<keyword evidence="8" id="KW-0456">Lyase</keyword>
<dbReference type="InterPro" id="IPR012334">
    <property type="entry name" value="Pectin_lyas_fold"/>
</dbReference>
<keyword evidence="4" id="KW-0063">Aspartyl esterase</keyword>
<evidence type="ECO:0000256" key="3">
    <source>
        <dbReference type="ARBA" id="ARBA00022801"/>
    </source>
</evidence>
<dbReference type="RefSeq" id="WP_083964815.1">
    <property type="nucleotide sequence ID" value="NZ_CP055263.1"/>
</dbReference>
<feature type="active site" evidence="5">
    <location>
        <position position="973"/>
    </location>
</feature>
<keyword evidence="2" id="KW-0732">Signal</keyword>
<gene>
    <name evidence="8" type="primary">pelA</name>
    <name evidence="8" type="ORF">HUW50_03860</name>
</gene>
<dbReference type="InterPro" id="IPR033131">
    <property type="entry name" value="Pectinesterase_Asp_AS"/>
</dbReference>
<dbReference type="SUPFAM" id="SSF49785">
    <property type="entry name" value="Galactose-binding domain-like"/>
    <property type="match status" value="1"/>
</dbReference>
<dbReference type="PROSITE" id="PS00503">
    <property type="entry name" value="PECTINESTERASE_2"/>
    <property type="match status" value="1"/>
</dbReference>
<dbReference type="PROSITE" id="PS51175">
    <property type="entry name" value="CBM6"/>
    <property type="match status" value="1"/>
</dbReference>
<dbReference type="PANTHER" id="PTHR31321:SF57">
    <property type="entry name" value="PECTINESTERASE 53-RELATED"/>
    <property type="match status" value="1"/>
</dbReference>
<evidence type="ECO:0000259" key="7">
    <source>
        <dbReference type="PROSITE" id="PS51272"/>
    </source>
</evidence>
<dbReference type="Gene3D" id="2.160.20.10">
    <property type="entry name" value="Single-stranded right-handed beta-helix, Pectin lyase-like"/>
    <property type="match status" value="1"/>
</dbReference>
<evidence type="ECO:0000256" key="1">
    <source>
        <dbReference type="ARBA" id="ARBA00008891"/>
    </source>
</evidence>
<accession>A0ABX6RZW3</accession>
<dbReference type="SUPFAM" id="SSF81853">
    <property type="entry name" value="Family 10 polysaccharide lyase"/>
    <property type="match status" value="1"/>
</dbReference>
<sequence>MRKRWRGFRKGLLITIMFLLAMTPGFSVFQNERAYAEEVVQEYASIYEAEDAVITDAIIDSQHPGYTGTGFVDYKPNAPGGTITWTASDVPLTGEYTLEFRYANGAAENRPAEIKVNDQVVEAELAFDSTGEWTTWKTVITKATLQAGENVIVATGKGASGGANIDHLRIHNSESDSNTDGPQPVEVEEVSMEELVEGITLKKLKTEGIVSSNKVNKDKEITRVEFFANINKILGYYPQDIYKNIDLEHNVWEVPKDKWWSYVVETAKQEGYVSADQDGNIYPNEGITRRDAAKIIVEVLDLKPGKGKQDSQGNGEAAVGAVVSNGYMTSKPGFGKNDRLTFEEAEIIFGKIATSVDHQSKQVHVVSAQAVASNLVAVMVNGRFADFDVKSFAVKAATGSFKGLNPSLQNMYPTRAAVGENKFGDTVIIYELQESLQEGKLVRKEENKFSGDIEELKKQADNLVSWQMEHGGWTKSMENEYSRPWDGQEKRSKQFGPNGEELGTIDNNATINQIRFISEVYRETKDEKLKESVLKGINFLLTMQYDSGGWPQVYPMRGESPEDSVYYSNFVTFNDNAMINVLELFDDLRNEAYPFDKSLINDQYDEKLEMAVDKGIDYILKSQIEVDGKLTAWCAQHDPVTYEPQHARAYEHPSISGSESVGIVKFLMSRPNQTPAIQRAVNGALQWFDDVKLEGIRYVSGDPNGVYFVEDQQAVTWYRFYEIGTNKPIFSGRDGVIKHTIQEIEQERRDGYSWGGSYAKQLLEIAKTTGYFENHVFVEVLQNDEVDQFGRKLVKGELKRVEDATEELSAISSKLVVAMDGSGDYQTVQEAIDAVPANNTEPVEIFIHNGVYKEVVKIPANKPFITLIGESAEKTILTYDNYAKKPKPEGGTYGTSGSASVYLYASDFVAKNLTMENSFDESLVEGGSQAVAVYTRGDRMSFHNVRFIGNQDTLYVNAGTQYFSQCYIEGDVDFIFGGGRAVFDDCDIISVDRGSTTNNGYITAASTNINEPYGYLFLNSRLKSEAADGTVYLGRPWHPGGDPSAIASVVFKNSELGAHIHEAGWTDMSGFSAKDARFYEYQNEGPGANSSRPQLTDEEAKMYTIENVLKGWNPKK</sequence>
<evidence type="ECO:0000256" key="2">
    <source>
        <dbReference type="ARBA" id="ARBA00022729"/>
    </source>
</evidence>
<dbReference type="InterPro" id="IPR005084">
    <property type="entry name" value="CBM6"/>
</dbReference>
<dbReference type="Pfam" id="PF01095">
    <property type="entry name" value="Pectinesterase"/>
    <property type="match status" value="1"/>
</dbReference>
<evidence type="ECO:0000259" key="6">
    <source>
        <dbReference type="PROSITE" id="PS51175"/>
    </source>
</evidence>
<feature type="domain" description="CBM6" evidence="6">
    <location>
        <begin position="45"/>
        <end position="171"/>
    </location>
</feature>
<keyword evidence="3" id="KW-0378">Hydrolase</keyword>
<dbReference type="EMBL" id="CP055263">
    <property type="protein sequence ID" value="QNF26751.1"/>
    <property type="molecule type" value="Genomic_DNA"/>
</dbReference>
<dbReference type="InterPro" id="IPR011050">
    <property type="entry name" value="Pectin_lyase_fold/virulence"/>
</dbReference>
<proteinExistence type="inferred from homology"/>
<dbReference type="InterPro" id="IPR000070">
    <property type="entry name" value="Pectinesterase_cat"/>
</dbReference>
<dbReference type="EC" id="4.2.2.2" evidence="8"/>
<evidence type="ECO:0000313" key="9">
    <source>
        <dbReference type="Proteomes" id="UP000515490"/>
    </source>
</evidence>
<comment type="similarity">
    <text evidence="1">Belongs to the pectinesterase family.</text>
</comment>
<dbReference type="PROSITE" id="PS51272">
    <property type="entry name" value="SLH"/>
    <property type="match status" value="1"/>
</dbReference>
<evidence type="ECO:0000256" key="4">
    <source>
        <dbReference type="ARBA" id="ARBA00023085"/>
    </source>
</evidence>